<protein>
    <submittedName>
        <fullName evidence="6">Multidrug ABC transporter ATP-binding protein</fullName>
    </submittedName>
</protein>
<evidence type="ECO:0000256" key="1">
    <source>
        <dbReference type="ARBA" id="ARBA00005417"/>
    </source>
</evidence>
<organism evidence="6 7">
    <name type="scientific">Coprococcus comes</name>
    <dbReference type="NCBI Taxonomy" id="410072"/>
    <lineage>
        <taxon>Bacteria</taxon>
        <taxon>Bacillati</taxon>
        <taxon>Bacillota</taxon>
        <taxon>Clostridia</taxon>
        <taxon>Lachnospirales</taxon>
        <taxon>Lachnospiraceae</taxon>
        <taxon>Coprococcus</taxon>
    </lineage>
</organism>
<evidence type="ECO:0000313" key="7">
    <source>
        <dbReference type="Proteomes" id="UP001145109"/>
    </source>
</evidence>
<comment type="similarity">
    <text evidence="1">Belongs to the ABC transporter superfamily.</text>
</comment>
<dbReference type="GO" id="GO:0005524">
    <property type="term" value="F:ATP binding"/>
    <property type="evidence" value="ECO:0007669"/>
    <property type="project" value="UniProtKB-KW"/>
</dbReference>
<dbReference type="Gene3D" id="3.40.50.300">
    <property type="entry name" value="P-loop containing nucleotide triphosphate hydrolases"/>
    <property type="match status" value="1"/>
</dbReference>
<sequence>MQIDVNSVSKQIGSQTVLEHITLHLESGHIYGLKGRNGSGKTMLMRALCGLIKCTSGEVVIDGQVLRRDISFPKSVGVLIEGPGFISNYSGLENLKTIASIKGIADEKQIREKMRELGLDPDEKKAYRKYSLGMKQKLGIVAAVMEEPELLILDEPTNALDEKTREQLRKILSEMRAKGKLIVISCHDTEDLEELSDEIIEIKEGKVVSHWSVNADEES</sequence>
<evidence type="ECO:0000313" key="6">
    <source>
        <dbReference type="EMBL" id="GLG87379.1"/>
    </source>
</evidence>
<dbReference type="RefSeq" id="WP_055248643.1">
    <property type="nucleotide sequence ID" value="NZ_BSCI01000011.1"/>
</dbReference>
<proteinExistence type="inferred from homology"/>
<evidence type="ECO:0000256" key="4">
    <source>
        <dbReference type="ARBA" id="ARBA00022840"/>
    </source>
</evidence>
<dbReference type="AlphaFoldDB" id="A0AA37QCK5"/>
<keyword evidence="4 6" id="KW-0067">ATP-binding</keyword>
<dbReference type="GO" id="GO:0016887">
    <property type="term" value="F:ATP hydrolysis activity"/>
    <property type="evidence" value="ECO:0007669"/>
    <property type="project" value="InterPro"/>
</dbReference>
<dbReference type="Proteomes" id="UP001145109">
    <property type="component" value="Unassembled WGS sequence"/>
</dbReference>
<dbReference type="SUPFAM" id="SSF52540">
    <property type="entry name" value="P-loop containing nucleoside triphosphate hydrolases"/>
    <property type="match status" value="1"/>
</dbReference>
<name>A0AA37QCK5_9FIRM</name>
<dbReference type="InterPro" id="IPR003439">
    <property type="entry name" value="ABC_transporter-like_ATP-bd"/>
</dbReference>
<accession>A0AA37QCK5</accession>
<keyword evidence="3" id="KW-0547">Nucleotide-binding</keyword>
<dbReference type="InterPro" id="IPR027417">
    <property type="entry name" value="P-loop_NTPase"/>
</dbReference>
<dbReference type="InterPro" id="IPR003593">
    <property type="entry name" value="AAA+_ATPase"/>
</dbReference>
<feature type="domain" description="ABC transporter" evidence="5">
    <location>
        <begin position="3"/>
        <end position="219"/>
    </location>
</feature>
<reference evidence="6" key="2">
    <citation type="submission" date="2022-11" db="EMBL/GenBank/DDBJ databases">
        <title>Draft genome sequence of Coprococcus comes strain 31264.</title>
        <authorList>
            <person name="Hisatomi A."/>
            <person name="Ohkuma M."/>
            <person name="Sakamoto M."/>
        </authorList>
    </citation>
    <scope>NUCLEOTIDE SEQUENCE</scope>
    <source>
        <strain evidence="6">JCM 31264</strain>
    </source>
</reference>
<gene>
    <name evidence="6" type="ORF">comes_19250</name>
</gene>
<evidence type="ECO:0000256" key="3">
    <source>
        <dbReference type="ARBA" id="ARBA00022741"/>
    </source>
</evidence>
<keyword evidence="2" id="KW-0813">Transport</keyword>
<dbReference type="PROSITE" id="PS50893">
    <property type="entry name" value="ABC_TRANSPORTER_2"/>
    <property type="match status" value="1"/>
</dbReference>
<dbReference type="Pfam" id="PF00005">
    <property type="entry name" value="ABC_tran"/>
    <property type="match status" value="1"/>
</dbReference>
<dbReference type="InterPro" id="IPR017871">
    <property type="entry name" value="ABC_transporter-like_CS"/>
</dbReference>
<dbReference type="SMART" id="SM00382">
    <property type="entry name" value="AAA"/>
    <property type="match status" value="1"/>
</dbReference>
<evidence type="ECO:0000256" key="2">
    <source>
        <dbReference type="ARBA" id="ARBA00022448"/>
    </source>
</evidence>
<dbReference type="PANTHER" id="PTHR43335">
    <property type="entry name" value="ABC TRANSPORTER, ATP-BINDING PROTEIN"/>
    <property type="match status" value="1"/>
</dbReference>
<comment type="caution">
    <text evidence="6">The sequence shown here is derived from an EMBL/GenBank/DDBJ whole genome shotgun (WGS) entry which is preliminary data.</text>
</comment>
<dbReference type="PROSITE" id="PS00211">
    <property type="entry name" value="ABC_TRANSPORTER_1"/>
    <property type="match status" value="1"/>
</dbReference>
<dbReference type="EMBL" id="BSCI01000011">
    <property type="protein sequence ID" value="GLG87379.1"/>
    <property type="molecule type" value="Genomic_DNA"/>
</dbReference>
<evidence type="ECO:0000259" key="5">
    <source>
        <dbReference type="PROSITE" id="PS50893"/>
    </source>
</evidence>
<reference evidence="6" key="1">
    <citation type="submission" date="2022-09" db="EMBL/GenBank/DDBJ databases">
        <title>Draft genome sequence of Coprococcus comes strain 31264.</title>
        <authorList>
            <person name="Atsushi H."/>
            <person name="Moriya O."/>
            <person name="Mitsuo S."/>
        </authorList>
    </citation>
    <scope>NUCLEOTIDE SEQUENCE</scope>
    <source>
        <strain evidence="6">JCM 31264</strain>
    </source>
</reference>